<dbReference type="Gene3D" id="3.20.20.80">
    <property type="entry name" value="Glycosidases"/>
    <property type="match status" value="1"/>
</dbReference>
<evidence type="ECO:0000313" key="6">
    <source>
        <dbReference type="EMBL" id="ETJ44948.1"/>
    </source>
</evidence>
<comment type="caution">
    <text evidence="6">The sequence shown here is derived from an EMBL/GenBank/DDBJ whole genome shotgun (WGS) entry which is preliminary data.</text>
</comment>
<evidence type="ECO:0000256" key="3">
    <source>
        <dbReference type="ARBA" id="ARBA00022801"/>
    </source>
</evidence>
<name>W1YQV1_9ZZZZ</name>
<protein>
    <recommendedName>
        <fullName evidence="2">beta-galactosidase</fullName>
        <ecNumber evidence="2">3.2.1.23</ecNumber>
    </recommendedName>
</protein>
<accession>W1YQV1</accession>
<keyword evidence="4" id="KW-0326">Glycosidase</keyword>
<evidence type="ECO:0000259" key="5">
    <source>
        <dbReference type="Pfam" id="PF02836"/>
    </source>
</evidence>
<organism evidence="6">
    <name type="scientific">human gut metagenome</name>
    <dbReference type="NCBI Taxonomy" id="408170"/>
    <lineage>
        <taxon>unclassified sequences</taxon>
        <taxon>metagenomes</taxon>
        <taxon>organismal metagenomes</taxon>
    </lineage>
</organism>
<evidence type="ECO:0000256" key="4">
    <source>
        <dbReference type="ARBA" id="ARBA00023295"/>
    </source>
</evidence>
<dbReference type="InterPro" id="IPR017853">
    <property type="entry name" value="GH"/>
</dbReference>
<dbReference type="GO" id="GO:0005990">
    <property type="term" value="P:lactose catabolic process"/>
    <property type="evidence" value="ECO:0007669"/>
    <property type="project" value="TreeGrafter"/>
</dbReference>
<dbReference type="GO" id="GO:0004565">
    <property type="term" value="F:beta-galactosidase activity"/>
    <property type="evidence" value="ECO:0007669"/>
    <property type="project" value="UniProtKB-EC"/>
</dbReference>
<sequence length="96" mass="11021">PVHYEEDRDGRIVDVVSTMYSRVSQMNDLGERPCGKPRVLCEYAHAMGNGPGGLSEYQEVFRRWPSIQGHFVWEWIDHGVLQVDEEGRQYYAYGGG</sequence>
<gene>
    <name evidence="6" type="ORF">Q604_UNBC01050G0001</name>
</gene>
<evidence type="ECO:0000256" key="1">
    <source>
        <dbReference type="ARBA" id="ARBA00001412"/>
    </source>
</evidence>
<dbReference type="EC" id="3.2.1.23" evidence="2"/>
<dbReference type="AlphaFoldDB" id="W1YQV1"/>
<dbReference type="Pfam" id="PF02836">
    <property type="entry name" value="Glyco_hydro_2_C"/>
    <property type="match status" value="1"/>
</dbReference>
<dbReference type="InterPro" id="IPR050347">
    <property type="entry name" value="Bact_Beta-galactosidase"/>
</dbReference>
<feature type="non-terminal residue" evidence="6">
    <location>
        <position position="1"/>
    </location>
</feature>
<reference evidence="6" key="1">
    <citation type="submission" date="2013-12" db="EMBL/GenBank/DDBJ databases">
        <title>A Varibaculum cambriense genome reconstructed from a premature infant gut community with otherwise low bacterial novelty that shifts toward anaerobic metabolism during the third week of life.</title>
        <authorList>
            <person name="Brown C.T."/>
            <person name="Sharon I."/>
            <person name="Thomas B.C."/>
            <person name="Castelle C.J."/>
            <person name="Morowitz M.J."/>
            <person name="Banfield J.F."/>
        </authorList>
    </citation>
    <scope>NUCLEOTIDE SEQUENCE</scope>
</reference>
<proteinExistence type="predicted"/>
<dbReference type="EMBL" id="AZMM01001050">
    <property type="protein sequence ID" value="ETJ44948.1"/>
    <property type="molecule type" value="Genomic_DNA"/>
</dbReference>
<feature type="domain" description="Glycoside hydrolase family 2 catalytic" evidence="5">
    <location>
        <begin position="1"/>
        <end position="95"/>
    </location>
</feature>
<dbReference type="PANTHER" id="PTHR46323:SF2">
    <property type="entry name" value="BETA-GALACTOSIDASE"/>
    <property type="match status" value="1"/>
</dbReference>
<feature type="non-terminal residue" evidence="6">
    <location>
        <position position="96"/>
    </location>
</feature>
<dbReference type="GO" id="GO:0009341">
    <property type="term" value="C:beta-galactosidase complex"/>
    <property type="evidence" value="ECO:0007669"/>
    <property type="project" value="TreeGrafter"/>
</dbReference>
<comment type="catalytic activity">
    <reaction evidence="1">
        <text>Hydrolysis of terminal non-reducing beta-D-galactose residues in beta-D-galactosides.</text>
        <dbReference type="EC" id="3.2.1.23"/>
    </reaction>
</comment>
<keyword evidence="3" id="KW-0378">Hydrolase</keyword>
<dbReference type="SUPFAM" id="SSF51445">
    <property type="entry name" value="(Trans)glycosidases"/>
    <property type="match status" value="1"/>
</dbReference>
<evidence type="ECO:0000256" key="2">
    <source>
        <dbReference type="ARBA" id="ARBA00012756"/>
    </source>
</evidence>
<dbReference type="InterPro" id="IPR006103">
    <property type="entry name" value="Glyco_hydro_2_cat"/>
</dbReference>
<dbReference type="PANTHER" id="PTHR46323">
    <property type="entry name" value="BETA-GALACTOSIDASE"/>
    <property type="match status" value="1"/>
</dbReference>